<accession>A0ABX0G8H1</accession>
<sequence length="114" mass="11633">MTETAAPADFHLVPIREDGSPAQTGLTLPSGLAEMLEGTRALYAATGFAPPWISYLSVATGRVVGGGAFVGATRDGAAEIAYFTLPEARGLGHAGRTAAALIRIARAAAGRIPR</sequence>
<dbReference type="RefSeq" id="WP_166403535.1">
    <property type="nucleotide sequence ID" value="NZ_JAANHS010000008.1"/>
</dbReference>
<proteinExistence type="predicted"/>
<dbReference type="InterPro" id="IPR016181">
    <property type="entry name" value="Acyl_CoA_acyltransferase"/>
</dbReference>
<evidence type="ECO:0000313" key="1">
    <source>
        <dbReference type="EMBL" id="NHB77516.1"/>
    </source>
</evidence>
<dbReference type="Gene3D" id="3.40.630.30">
    <property type="match status" value="1"/>
</dbReference>
<organism evidence="1 2">
    <name type="scientific">Rhodobacter calidifons</name>
    <dbReference type="NCBI Taxonomy" id="2715277"/>
    <lineage>
        <taxon>Bacteria</taxon>
        <taxon>Pseudomonadati</taxon>
        <taxon>Pseudomonadota</taxon>
        <taxon>Alphaproteobacteria</taxon>
        <taxon>Rhodobacterales</taxon>
        <taxon>Rhodobacter group</taxon>
        <taxon>Rhodobacter</taxon>
    </lineage>
</organism>
<keyword evidence="2" id="KW-1185">Reference proteome</keyword>
<gene>
    <name evidence="1" type="ORF">G8O29_12310</name>
</gene>
<name>A0ABX0G8H1_9RHOB</name>
<evidence type="ECO:0008006" key="3">
    <source>
        <dbReference type="Google" id="ProtNLM"/>
    </source>
</evidence>
<evidence type="ECO:0000313" key="2">
    <source>
        <dbReference type="Proteomes" id="UP001515660"/>
    </source>
</evidence>
<comment type="caution">
    <text evidence="1">The sequence shown here is derived from an EMBL/GenBank/DDBJ whole genome shotgun (WGS) entry which is preliminary data.</text>
</comment>
<protein>
    <recommendedName>
        <fullName evidence="3">Acetyltransferase (GNAT) family protein</fullName>
    </recommendedName>
</protein>
<reference evidence="1 2" key="1">
    <citation type="journal article" date="2022" name="Microorganisms">
        <title>Genome Sequence and Characterization of a Xanthorhodopsin-Containing, Aerobic Anoxygenic Phototrophic Rhodobacter Species, Isolated from Mesophilic Conditions at Yellowstone National Park.</title>
        <authorList>
            <person name="Kyndt J.A."/>
            <person name="Robertson S."/>
            <person name="Shoffstall I.B."/>
            <person name="Ramaley R.F."/>
            <person name="Meyer T.E."/>
        </authorList>
    </citation>
    <scope>NUCLEOTIDE SEQUENCE [LARGE SCALE GENOMIC DNA]</scope>
    <source>
        <strain evidence="1 2">M37P</strain>
    </source>
</reference>
<dbReference type="Proteomes" id="UP001515660">
    <property type="component" value="Unassembled WGS sequence"/>
</dbReference>
<dbReference type="EMBL" id="JAANHS010000008">
    <property type="protein sequence ID" value="NHB77516.1"/>
    <property type="molecule type" value="Genomic_DNA"/>
</dbReference>
<dbReference type="SUPFAM" id="SSF55729">
    <property type="entry name" value="Acyl-CoA N-acyltransferases (Nat)"/>
    <property type="match status" value="1"/>
</dbReference>